<comment type="caution">
    <text evidence="8">The sequence shown here is derived from an EMBL/GenBank/DDBJ whole genome shotgun (WGS) entry which is preliminary data.</text>
</comment>
<evidence type="ECO:0000256" key="2">
    <source>
        <dbReference type="ARBA" id="ARBA00007613"/>
    </source>
</evidence>
<comment type="similarity">
    <text evidence="2">Belongs to the outer membrane factor (OMF) (TC 1.B.17) family.</text>
</comment>
<keyword evidence="3" id="KW-0813">Transport</keyword>
<dbReference type="PANTHER" id="PTHR30026">
    <property type="entry name" value="OUTER MEMBRANE PROTEIN TOLC"/>
    <property type="match status" value="1"/>
</dbReference>
<keyword evidence="4" id="KW-1134">Transmembrane beta strand</keyword>
<dbReference type="STRING" id="153721.MYP_4435"/>
<keyword evidence="9" id="KW-1185">Reference proteome</keyword>
<dbReference type="GO" id="GO:1990281">
    <property type="term" value="C:efflux pump complex"/>
    <property type="evidence" value="ECO:0007669"/>
    <property type="project" value="TreeGrafter"/>
</dbReference>
<keyword evidence="7" id="KW-0998">Cell outer membrane</keyword>
<dbReference type="Pfam" id="PF02321">
    <property type="entry name" value="OEP"/>
    <property type="match status" value="1"/>
</dbReference>
<dbReference type="GO" id="GO:0015562">
    <property type="term" value="F:efflux transmembrane transporter activity"/>
    <property type="evidence" value="ECO:0007669"/>
    <property type="project" value="InterPro"/>
</dbReference>
<dbReference type="GO" id="GO:0015288">
    <property type="term" value="F:porin activity"/>
    <property type="evidence" value="ECO:0007669"/>
    <property type="project" value="TreeGrafter"/>
</dbReference>
<dbReference type="InterPro" id="IPR003423">
    <property type="entry name" value="OMP_efflux"/>
</dbReference>
<sequence length="433" mass="48356">MLAVIWTASFLTAFSQDTLTLEKAIEIGLENNYTIIIARNTQKIAENSNTLGNAGFLPTVDLNFNNTGNLVNTHVEYQPPTPPRDANGLRPKSIAANALVNWTIFDGFNMFITKNKLQELEKAGQTKARTDIEVTVANIINTYYSIVQQQKMMYVIQEAIGLSLQRLKLAQSMKSIGTGSEQAIYQAMVDANADSTRLLQQAALIRNAKADMNRLLAREITTSFEVRPEIPINSKLEYNDLIQKLESQNAMLLTSRANANIARYDIESYRSQYLPTIGVFGGYNYTKTQNPVSPARLNRSNGLTYGVTASMNIFTGGVTNLNVQNAKILYQSSSSQYEDTKLSLKNDLYKYYNNYLTSIQLVNIQVGNVEVARKDLNIAVGRYKLGNINDIDLRITQQKLTDAENNLLSAQFTAKTAEIELQRLSGQLLNDLQ</sequence>
<protein>
    <recommendedName>
        <fullName evidence="10">Outer membrane efflux protein</fullName>
    </recommendedName>
</protein>
<dbReference type="SUPFAM" id="SSF56954">
    <property type="entry name" value="Outer membrane efflux proteins (OEP)"/>
    <property type="match status" value="1"/>
</dbReference>
<evidence type="ECO:0000256" key="5">
    <source>
        <dbReference type="ARBA" id="ARBA00022692"/>
    </source>
</evidence>
<evidence type="ECO:0000256" key="3">
    <source>
        <dbReference type="ARBA" id="ARBA00022448"/>
    </source>
</evidence>
<dbReference type="InterPro" id="IPR051906">
    <property type="entry name" value="TolC-like"/>
</dbReference>
<proteinExistence type="inferred from homology"/>
<organism evidence="8 9">
    <name type="scientific">Sporocytophaga myxococcoides</name>
    <dbReference type="NCBI Taxonomy" id="153721"/>
    <lineage>
        <taxon>Bacteria</taxon>
        <taxon>Pseudomonadati</taxon>
        <taxon>Bacteroidota</taxon>
        <taxon>Cytophagia</taxon>
        <taxon>Cytophagales</taxon>
        <taxon>Cytophagaceae</taxon>
        <taxon>Sporocytophaga</taxon>
    </lineage>
</organism>
<dbReference type="GO" id="GO:0009279">
    <property type="term" value="C:cell outer membrane"/>
    <property type="evidence" value="ECO:0007669"/>
    <property type="project" value="UniProtKB-SubCell"/>
</dbReference>
<dbReference type="EMBL" id="BBLT01000011">
    <property type="protein sequence ID" value="GAL87205.1"/>
    <property type="molecule type" value="Genomic_DNA"/>
</dbReference>
<keyword evidence="6" id="KW-0472">Membrane</keyword>
<dbReference type="Gene3D" id="1.20.1600.10">
    <property type="entry name" value="Outer membrane efflux proteins (OEP)"/>
    <property type="match status" value="1"/>
</dbReference>
<evidence type="ECO:0008006" key="10">
    <source>
        <dbReference type="Google" id="ProtNLM"/>
    </source>
</evidence>
<evidence type="ECO:0000313" key="9">
    <source>
        <dbReference type="Proteomes" id="UP000030185"/>
    </source>
</evidence>
<reference evidence="8 9" key="1">
    <citation type="submission" date="2014-09" db="EMBL/GenBank/DDBJ databases">
        <title>Sporocytophaga myxococcoides PG-01 genome sequencing.</title>
        <authorList>
            <person name="Liu L."/>
            <person name="Gao P.J."/>
            <person name="Chen G.J."/>
            <person name="Wang L.S."/>
        </authorList>
    </citation>
    <scope>NUCLEOTIDE SEQUENCE [LARGE SCALE GENOMIC DNA]</scope>
    <source>
        <strain evidence="8 9">PG-01</strain>
    </source>
</reference>
<accession>A0A098LJQ3</accession>
<evidence type="ECO:0000256" key="6">
    <source>
        <dbReference type="ARBA" id="ARBA00023136"/>
    </source>
</evidence>
<dbReference type="eggNOG" id="COG1538">
    <property type="taxonomic scope" value="Bacteria"/>
</dbReference>
<evidence type="ECO:0000256" key="4">
    <source>
        <dbReference type="ARBA" id="ARBA00022452"/>
    </source>
</evidence>
<keyword evidence="5" id="KW-0812">Transmembrane</keyword>
<gene>
    <name evidence="8" type="ORF">MYP_4435</name>
</gene>
<dbReference type="AlphaFoldDB" id="A0A098LJQ3"/>
<name>A0A098LJQ3_9BACT</name>
<evidence type="ECO:0000256" key="1">
    <source>
        <dbReference type="ARBA" id="ARBA00004442"/>
    </source>
</evidence>
<evidence type="ECO:0000313" key="8">
    <source>
        <dbReference type="EMBL" id="GAL87205.1"/>
    </source>
</evidence>
<dbReference type="PANTHER" id="PTHR30026:SF20">
    <property type="entry name" value="OUTER MEMBRANE PROTEIN TOLC"/>
    <property type="match status" value="1"/>
</dbReference>
<evidence type="ECO:0000256" key="7">
    <source>
        <dbReference type="ARBA" id="ARBA00023237"/>
    </source>
</evidence>
<comment type="subcellular location">
    <subcellularLocation>
        <location evidence="1">Cell outer membrane</location>
    </subcellularLocation>
</comment>
<dbReference type="Proteomes" id="UP000030185">
    <property type="component" value="Unassembled WGS sequence"/>
</dbReference>